<evidence type="ECO:0008006" key="4">
    <source>
        <dbReference type="Google" id="ProtNLM"/>
    </source>
</evidence>
<evidence type="ECO:0000313" key="2">
    <source>
        <dbReference type="EMBL" id="KAL2273615.1"/>
    </source>
</evidence>
<evidence type="ECO:0000313" key="3">
    <source>
        <dbReference type="Proteomes" id="UP001600888"/>
    </source>
</evidence>
<dbReference type="EMBL" id="JBAWTH010000177">
    <property type="protein sequence ID" value="KAL2273615.1"/>
    <property type="molecule type" value="Genomic_DNA"/>
</dbReference>
<name>A0ABR4DU45_9PEZI</name>
<feature type="region of interest" description="Disordered" evidence="1">
    <location>
        <begin position="70"/>
        <end position="186"/>
    </location>
</feature>
<organism evidence="2 3">
    <name type="scientific">Diaporthe vaccinii</name>
    <dbReference type="NCBI Taxonomy" id="105482"/>
    <lineage>
        <taxon>Eukaryota</taxon>
        <taxon>Fungi</taxon>
        <taxon>Dikarya</taxon>
        <taxon>Ascomycota</taxon>
        <taxon>Pezizomycotina</taxon>
        <taxon>Sordariomycetes</taxon>
        <taxon>Sordariomycetidae</taxon>
        <taxon>Diaporthales</taxon>
        <taxon>Diaporthaceae</taxon>
        <taxon>Diaporthe</taxon>
        <taxon>Diaporthe eres species complex</taxon>
    </lineage>
</organism>
<sequence>MLSVHGKTLTIQRFEKEKGAGVWPQRYKLSKRKLEIANGPNCIGDDKVENLQSYFTWFLERDLRREDRKQRRANQELNTSPVSSDSSSVWDGLASDEKTNPDTDTEDENEEQVQAVDSIPPVNTWYHPEEDMTGSDGMEDDDDDDGMADAEDNASGDDDDMEDDDDDDYSMTGDEPASEPIAPKSRSEVYRAHQKLLIDTFFRNHPNLTAEQCHDHVSSLANIGLSVRPADAQFAGCYTCYVEPANSEMTFMTLVQFFENDLDTSQLGKAGELFGNLIPRFKSLGTFHSLSVWSVECPAGLPLGSVIDKLVENEFDKINNSKCCKDIMTGLTRLLVQGKDECQSQKDPESYRQHLRECYKKQLACLDPLILYADHMDYSECAVSKGSDRRRYLQSLMDCLVEFKADDNFLFQSSWPLGFENPNLTHSSILIKQDLTGIACILDWRNTSYVPFGVGLARVRALLGEVLDDGSKFSGWWYDFSENALELHRLAILQLQAARPCLMNIRRKLLHAQELGHLLDYANTYQMNGPDGDKEDCFEKMQALVADCRLCKWEDEHGYLD</sequence>
<feature type="compositionally biased region" description="Low complexity" evidence="1">
    <location>
        <begin position="80"/>
        <end position="89"/>
    </location>
</feature>
<evidence type="ECO:0000256" key="1">
    <source>
        <dbReference type="SAM" id="MobiDB-lite"/>
    </source>
</evidence>
<accession>A0ABR4DU45</accession>
<protein>
    <recommendedName>
        <fullName evidence="4">Aminoglycoside phosphotransferase domain-containing protein</fullName>
    </recommendedName>
</protein>
<dbReference type="Proteomes" id="UP001600888">
    <property type="component" value="Unassembled WGS sequence"/>
</dbReference>
<reference evidence="2 3" key="1">
    <citation type="submission" date="2024-03" db="EMBL/GenBank/DDBJ databases">
        <title>A high-quality draft genome sequence of Diaporthe vaccinii, a causative agent of upright dieback and viscid rot disease in cranberry plants.</title>
        <authorList>
            <person name="Sarrasin M."/>
            <person name="Lang B.F."/>
            <person name="Burger G."/>
        </authorList>
    </citation>
    <scope>NUCLEOTIDE SEQUENCE [LARGE SCALE GENOMIC DNA]</scope>
    <source>
        <strain evidence="2 3">IS7</strain>
    </source>
</reference>
<proteinExistence type="predicted"/>
<keyword evidence="3" id="KW-1185">Reference proteome</keyword>
<gene>
    <name evidence="2" type="ORF">FJTKL_04191</name>
</gene>
<feature type="compositionally biased region" description="Acidic residues" evidence="1">
    <location>
        <begin position="131"/>
        <end position="169"/>
    </location>
</feature>
<comment type="caution">
    <text evidence="2">The sequence shown here is derived from an EMBL/GenBank/DDBJ whole genome shotgun (WGS) entry which is preliminary data.</text>
</comment>